<dbReference type="Proteomes" id="UP000247416">
    <property type="component" value="Unassembled WGS sequence"/>
</dbReference>
<evidence type="ECO:0000256" key="2">
    <source>
        <dbReference type="NCBIfam" id="TIGR00021"/>
    </source>
</evidence>
<dbReference type="EMBL" id="QJTJ01000018">
    <property type="protein sequence ID" value="PYF05226.1"/>
    <property type="molecule type" value="Genomic_DNA"/>
</dbReference>
<dbReference type="GO" id="GO:0005829">
    <property type="term" value="C:cytosol"/>
    <property type="evidence" value="ECO:0007669"/>
    <property type="project" value="TreeGrafter"/>
</dbReference>
<dbReference type="GO" id="GO:0006014">
    <property type="term" value="P:D-ribose metabolic process"/>
    <property type="evidence" value="ECO:0007669"/>
    <property type="project" value="TreeGrafter"/>
</dbReference>
<organism evidence="3 4">
    <name type="scientific">Ureibacillus chungkukjangi</name>
    <dbReference type="NCBI Taxonomy" id="1202712"/>
    <lineage>
        <taxon>Bacteria</taxon>
        <taxon>Bacillati</taxon>
        <taxon>Bacillota</taxon>
        <taxon>Bacilli</taxon>
        <taxon>Bacillales</taxon>
        <taxon>Caryophanaceae</taxon>
        <taxon>Ureibacillus</taxon>
    </lineage>
</organism>
<proteinExistence type="predicted"/>
<dbReference type="InterPro" id="IPR037171">
    <property type="entry name" value="NagB/RpiA_transferase-like"/>
</dbReference>
<keyword evidence="1 3" id="KW-0413">Isomerase</keyword>
<dbReference type="AlphaFoldDB" id="A0A318TKH2"/>
<evidence type="ECO:0000313" key="3">
    <source>
        <dbReference type="EMBL" id="PYF05226.1"/>
    </source>
</evidence>
<dbReference type="PANTHER" id="PTHR11934:SF0">
    <property type="entry name" value="RIBOSE-5-PHOSPHATE ISOMERASE"/>
    <property type="match status" value="1"/>
</dbReference>
<dbReference type="GO" id="GO:0004751">
    <property type="term" value="F:ribose-5-phosphate isomerase activity"/>
    <property type="evidence" value="ECO:0007669"/>
    <property type="project" value="UniProtKB-UniRule"/>
</dbReference>
<gene>
    <name evidence="3" type="ORF">BJ095_11844</name>
</gene>
<sequence>MVNFFDKSKNLDQKKKIAELSVAIVEDGMTIGLGSGSTMAYFVEAIAKRMKNEKLTVRFVPASKFIEKKAIEYHLNMISIDEIEEIDIAFDGADWIIGKEILIKGGGGSLFREKKILLNAKNICILADQRKYIDSLSECIIPIEIIPFGYTKTLQSIEKIGGTCFIRKNKDEENFVTDNFNYILDTKFSGIYNWKAIHEELKSIQGVVDTGVFYGMEFNFIS</sequence>
<evidence type="ECO:0000256" key="1">
    <source>
        <dbReference type="ARBA" id="ARBA00023235"/>
    </source>
</evidence>
<dbReference type="NCBIfam" id="TIGR00021">
    <property type="entry name" value="rpiA"/>
    <property type="match status" value="1"/>
</dbReference>
<evidence type="ECO:0000313" key="4">
    <source>
        <dbReference type="Proteomes" id="UP000247416"/>
    </source>
</evidence>
<dbReference type="Gene3D" id="3.30.70.260">
    <property type="match status" value="1"/>
</dbReference>
<dbReference type="CDD" id="cd01398">
    <property type="entry name" value="RPI_A"/>
    <property type="match status" value="1"/>
</dbReference>
<name>A0A318TKH2_9BACL</name>
<dbReference type="SUPFAM" id="SSF100950">
    <property type="entry name" value="NagB/RpiA/CoA transferase-like"/>
    <property type="match status" value="1"/>
</dbReference>
<reference evidence="3 4" key="1">
    <citation type="submission" date="2018-06" db="EMBL/GenBank/DDBJ databases">
        <title>Genomic Encyclopedia of Archaeal and Bacterial Type Strains, Phase II (KMG-II): from individual species to whole genera.</title>
        <authorList>
            <person name="Goeker M."/>
        </authorList>
    </citation>
    <scope>NUCLEOTIDE SEQUENCE [LARGE SCALE GENOMIC DNA]</scope>
    <source>
        <strain evidence="3 4">KACC 16626</strain>
    </source>
</reference>
<protein>
    <recommendedName>
        <fullName evidence="2">Ribose 5-phosphate isomerase A</fullName>
        <ecNumber evidence="2">5.3.1.6</ecNumber>
    </recommendedName>
</protein>
<accession>A0A318TKH2</accession>
<dbReference type="NCBIfam" id="NF001924">
    <property type="entry name" value="PRK00702.1"/>
    <property type="match status" value="1"/>
</dbReference>
<keyword evidence="4" id="KW-1185">Reference proteome</keyword>
<comment type="caution">
    <text evidence="3">The sequence shown here is derived from an EMBL/GenBank/DDBJ whole genome shotgun (WGS) entry which is preliminary data.</text>
</comment>
<dbReference type="GO" id="GO:0009052">
    <property type="term" value="P:pentose-phosphate shunt, non-oxidative branch"/>
    <property type="evidence" value="ECO:0007669"/>
    <property type="project" value="InterPro"/>
</dbReference>
<dbReference type="Pfam" id="PF06026">
    <property type="entry name" value="Rib_5-P_isom_A"/>
    <property type="match status" value="1"/>
</dbReference>
<dbReference type="Gene3D" id="3.40.50.1360">
    <property type="match status" value="1"/>
</dbReference>
<dbReference type="SUPFAM" id="SSF75445">
    <property type="entry name" value="D-ribose-5-phosphate isomerase (RpiA), lid domain"/>
    <property type="match status" value="1"/>
</dbReference>
<dbReference type="EC" id="5.3.1.6" evidence="2"/>
<dbReference type="PANTHER" id="PTHR11934">
    <property type="entry name" value="RIBOSE-5-PHOSPHATE ISOMERASE"/>
    <property type="match status" value="1"/>
</dbReference>
<dbReference type="OrthoDB" id="5870696at2"/>
<dbReference type="RefSeq" id="WP_107935638.1">
    <property type="nucleotide sequence ID" value="NZ_CP085009.1"/>
</dbReference>
<dbReference type="InterPro" id="IPR004788">
    <property type="entry name" value="Ribose5P_isomerase_type_A"/>
</dbReference>